<evidence type="ECO:0000256" key="2">
    <source>
        <dbReference type="ARBA" id="ARBA00022457"/>
    </source>
</evidence>
<gene>
    <name evidence="6" type="ORF">LC586_15345</name>
</gene>
<accession>A0ABS8I9V0</accession>
<name>A0ABS8I9V0_9NOSO</name>
<protein>
    <recommendedName>
        <fullName evidence="8">DNA polymerase IV</fullName>
    </recommendedName>
</protein>
<evidence type="ECO:0000313" key="6">
    <source>
        <dbReference type="EMBL" id="MCC5600559.1"/>
    </source>
</evidence>
<dbReference type="InterPro" id="IPR036775">
    <property type="entry name" value="DNA_pol_Y-fam_lit_finger_sf"/>
</dbReference>
<comment type="caution">
    <text evidence="6">The sequence shown here is derived from an EMBL/GenBank/DDBJ whole genome shotgun (WGS) entry which is preliminary data.</text>
</comment>
<dbReference type="Pfam" id="PF11799">
    <property type="entry name" value="IMS_C"/>
    <property type="match status" value="1"/>
</dbReference>
<reference evidence="6 7" key="1">
    <citation type="journal article" date="2021" name="Microorganisms">
        <title>Genome Evolution of Filamentous Cyanobacterium Nostoc Species: From Facultative Symbiosis to Free Living.</title>
        <authorList>
            <person name="Huo D."/>
            <person name="Li H."/>
            <person name="Cai F."/>
            <person name="Guo X."/>
            <person name="Qiao Z."/>
            <person name="Wang W."/>
            <person name="Yu G."/>
            <person name="Li R."/>
        </authorList>
    </citation>
    <scope>NUCLEOTIDE SEQUENCE [LARGE SCALE GENOMIC DNA]</scope>
    <source>
        <strain evidence="6 7">CHAB 5714</strain>
    </source>
</reference>
<keyword evidence="3" id="KW-0808">Transferase</keyword>
<comment type="similarity">
    <text evidence="1">Belongs to the DNA polymerase type-Y family.</text>
</comment>
<evidence type="ECO:0008006" key="8">
    <source>
        <dbReference type="Google" id="ProtNLM"/>
    </source>
</evidence>
<evidence type="ECO:0000256" key="1">
    <source>
        <dbReference type="ARBA" id="ARBA00010945"/>
    </source>
</evidence>
<proteinExistence type="inferred from homology"/>
<dbReference type="Proteomes" id="UP001199525">
    <property type="component" value="Unassembled WGS sequence"/>
</dbReference>
<evidence type="ECO:0000259" key="5">
    <source>
        <dbReference type="Pfam" id="PF21999"/>
    </source>
</evidence>
<dbReference type="Gene3D" id="3.30.1490.100">
    <property type="entry name" value="DNA polymerase, Y-family, little finger domain"/>
    <property type="match status" value="1"/>
</dbReference>
<keyword evidence="3" id="KW-0548">Nucleotidyltransferase</keyword>
<feature type="domain" description="DNA polymerase IV/DNA polymerase iota-like thumb" evidence="5">
    <location>
        <begin position="8"/>
        <end position="55"/>
    </location>
</feature>
<evidence type="ECO:0000256" key="3">
    <source>
        <dbReference type="ARBA" id="ARBA00022932"/>
    </source>
</evidence>
<dbReference type="EMBL" id="JAIVFQ010000019">
    <property type="protein sequence ID" value="MCC5600559.1"/>
    <property type="molecule type" value="Genomic_DNA"/>
</dbReference>
<dbReference type="Gene3D" id="1.10.150.20">
    <property type="entry name" value="5' to 3' exonuclease, C-terminal subdomain"/>
    <property type="match status" value="1"/>
</dbReference>
<keyword evidence="2" id="KW-0515">Mutator protein</keyword>
<feature type="domain" description="DNA polymerase Y-family little finger" evidence="4">
    <location>
        <begin position="65"/>
        <end position="172"/>
    </location>
</feature>
<dbReference type="PANTHER" id="PTHR11076">
    <property type="entry name" value="DNA REPAIR POLYMERASE UMUC / TRANSFERASE FAMILY MEMBER"/>
    <property type="match status" value="1"/>
</dbReference>
<dbReference type="Pfam" id="PF21999">
    <property type="entry name" value="IMS_HHH_1"/>
    <property type="match status" value="1"/>
</dbReference>
<keyword evidence="3" id="KW-0239">DNA-directed DNA polymerase</keyword>
<sequence length="186" mass="21082">MPIEKFHGIGEVTAAKMHSLGIHTGVDLKERSLTELTHHFGKAGQYYYKIARAEDDRPVEANRVRKSIGAETSFAQDLSDVGQMLQELEQIAQIVEQRLEQHETRGRTLTLKVKFSDYQRLTRSKTMLAPLSELSTIFEIAKALFESIDLENRSIRLLGISLSNLDNAKQTQVIQLPLFQNGNIIF</sequence>
<evidence type="ECO:0000313" key="7">
    <source>
        <dbReference type="Proteomes" id="UP001199525"/>
    </source>
</evidence>
<evidence type="ECO:0000259" key="4">
    <source>
        <dbReference type="Pfam" id="PF11799"/>
    </source>
</evidence>
<dbReference type="InterPro" id="IPR043502">
    <property type="entry name" value="DNA/RNA_pol_sf"/>
</dbReference>
<keyword evidence="7" id="KW-1185">Reference proteome</keyword>
<dbReference type="PANTHER" id="PTHR11076:SF33">
    <property type="entry name" value="DNA POLYMERASE KAPPA"/>
    <property type="match status" value="1"/>
</dbReference>
<dbReference type="InterPro" id="IPR050116">
    <property type="entry name" value="DNA_polymerase-Y"/>
</dbReference>
<organism evidence="6 7">
    <name type="scientific">Nostoc favosum CHAB5714</name>
    <dbReference type="NCBI Taxonomy" id="2780399"/>
    <lineage>
        <taxon>Bacteria</taxon>
        <taxon>Bacillati</taxon>
        <taxon>Cyanobacteriota</taxon>
        <taxon>Cyanophyceae</taxon>
        <taxon>Nostocales</taxon>
        <taxon>Nostocaceae</taxon>
        <taxon>Nostoc</taxon>
        <taxon>Nostoc favosum</taxon>
    </lineage>
</organism>
<dbReference type="InterPro" id="IPR017961">
    <property type="entry name" value="DNA_pol_Y-fam_little_finger"/>
</dbReference>
<dbReference type="SUPFAM" id="SSF100879">
    <property type="entry name" value="Lesion bypass DNA polymerase (Y-family), little finger domain"/>
    <property type="match status" value="1"/>
</dbReference>
<dbReference type="SUPFAM" id="SSF56672">
    <property type="entry name" value="DNA/RNA polymerases"/>
    <property type="match status" value="1"/>
</dbReference>
<dbReference type="InterPro" id="IPR053848">
    <property type="entry name" value="IMS_HHH_1"/>
</dbReference>